<dbReference type="EMBL" id="LZIN01000016">
    <property type="protein sequence ID" value="OBG09364.1"/>
    <property type="molecule type" value="Genomic_DNA"/>
</dbReference>
<sequence>MSPGGAPWTGSGAEAFQHCTAADVVKVHDPADMLRNAAGIATRGAEAQVANKGLVLSAVDAAEREDFRVGDDYSVTDTYTYYSSAAEQAEREQAAQGHSSFIKSRATSLVDNEHEIARQLTTATAGLHEFGFPDEGAADGGGGNGEQPRASTDFVDAARQRDQAIANDPDADPTARQLAQERLDDLRNSQFIGPLPTDPVLGGDARSRAQARRQFQDFFESGQAFPDRPPLSPDHATEMLDRFEAQGRELILRGFADQLNAAGVSPPGIQRALGEIQSGKSPGQVIHEAAAGIAGWGGALGGGAESHGAALPNGRHWGGTPVWSKADAQALEVFGRRLGYAGIGLDALLTYDNIAHGSPKGEEIAKLGGRSLGGIADGFAAGAAWGSLVGPEGTLIVGLLGAVAGGIGGEKLVTLGLGG</sequence>
<accession>A0A1A2EXZ2</accession>
<feature type="region of interest" description="Disordered" evidence="1">
    <location>
        <begin position="130"/>
        <end position="150"/>
    </location>
</feature>
<dbReference type="AlphaFoldDB" id="A0A1A2EXZ2"/>
<dbReference type="RefSeq" id="WP_064853731.1">
    <property type="nucleotide sequence ID" value="NZ_LZIM01000020.1"/>
</dbReference>
<name>A0A1A2EXZ2_MYCSD</name>
<protein>
    <submittedName>
        <fullName evidence="2">Uncharacterized protein</fullName>
    </submittedName>
</protein>
<comment type="caution">
    <text evidence="2">The sequence shown here is derived from an EMBL/GenBank/DDBJ whole genome shotgun (WGS) entry which is preliminary data.</text>
</comment>
<dbReference type="OrthoDB" id="4509678at2"/>
<proteinExistence type="predicted"/>
<reference evidence="3" key="1">
    <citation type="submission" date="2016-06" db="EMBL/GenBank/DDBJ databases">
        <authorList>
            <person name="Sutton G."/>
            <person name="Brinkac L."/>
            <person name="Sanka R."/>
            <person name="Adams M."/>
            <person name="Lau E."/>
            <person name="Mehaffy C."/>
            <person name="Tameris M."/>
            <person name="Hatherill M."/>
            <person name="Hanekom W."/>
            <person name="Mahomed H."/>
            <person name="Mcshane H."/>
        </authorList>
    </citation>
    <scope>NUCLEOTIDE SEQUENCE [LARGE SCALE GENOMIC DNA]</scope>
    <source>
        <strain evidence="3">852014-51077_SCH5608930-a</strain>
    </source>
</reference>
<dbReference type="Proteomes" id="UP000093985">
    <property type="component" value="Unassembled WGS sequence"/>
</dbReference>
<evidence type="ECO:0000256" key="1">
    <source>
        <dbReference type="SAM" id="MobiDB-lite"/>
    </source>
</evidence>
<evidence type="ECO:0000313" key="3">
    <source>
        <dbReference type="Proteomes" id="UP000093985"/>
    </source>
</evidence>
<organism evidence="2 3">
    <name type="scientific">Mycolicibacter sinensis (strain JDM601)</name>
    <name type="common">Mycobacterium sinense</name>
    <dbReference type="NCBI Taxonomy" id="875328"/>
    <lineage>
        <taxon>Bacteria</taxon>
        <taxon>Bacillati</taxon>
        <taxon>Actinomycetota</taxon>
        <taxon>Actinomycetes</taxon>
        <taxon>Mycobacteriales</taxon>
        <taxon>Mycobacteriaceae</taxon>
        <taxon>Mycolicibacter</taxon>
    </lineage>
</organism>
<gene>
    <name evidence="2" type="ORF">A5771_01530</name>
</gene>
<evidence type="ECO:0000313" key="2">
    <source>
        <dbReference type="EMBL" id="OBG09364.1"/>
    </source>
</evidence>